<dbReference type="GO" id="GO:0016639">
    <property type="term" value="F:oxidoreductase activity, acting on the CH-NH2 group of donors, NAD or NADP as acceptor"/>
    <property type="evidence" value="ECO:0007669"/>
    <property type="project" value="InterPro"/>
</dbReference>
<evidence type="ECO:0000256" key="4">
    <source>
        <dbReference type="ARBA" id="ARBA00029440"/>
    </source>
</evidence>
<dbReference type="InterPro" id="IPR006005">
    <property type="entry name" value="Glut_synth_ssu1"/>
</dbReference>
<accession>A0A1Y1CPH7</accession>
<gene>
    <name evidence="6" type="ORF">ALGA_4044</name>
</gene>
<dbReference type="InterPro" id="IPR028261">
    <property type="entry name" value="DPD_II"/>
</dbReference>
<dbReference type="PANTHER" id="PTHR43100:SF1">
    <property type="entry name" value="GLUTAMATE SYNTHASE [NADPH] SMALL CHAIN"/>
    <property type="match status" value="1"/>
</dbReference>
<dbReference type="Proteomes" id="UP000218267">
    <property type="component" value="Chromosome"/>
</dbReference>
<keyword evidence="7" id="KW-1185">Reference proteome</keyword>
<dbReference type="InterPro" id="IPR051394">
    <property type="entry name" value="Glutamate_Synthase"/>
</dbReference>
<dbReference type="RefSeq" id="WP_096432552.1">
    <property type="nucleotide sequence ID" value="NZ_AP018042.1"/>
</dbReference>
<sequence>MGNPKGFLEIKRKDAGYRAVRDRVGDFGEVEQTLNLDDRIDQAARCMDCGVPFCHWACPTASKIPEWQDAVYRENWEEASQILHSTNSFPEFTGRICPAPCEKSCVLALHNSPVTIRENEAAVIEKAFEYGYIKARPPKKRTGKKIAVIGSGPAGLSVADLLNRAGHNVTVFEKDDAIGGLLRYGIPNFKLDKGVIDRRLELFVEEGIEFKINQDVGGKVSFKELEAEYDAVCLAIGAMKPRDLSIKGRELEGVHFAMDFLKQQNKLIRGDEFTKEERISAKGKNVVVIGGGDTGSDCVGTSIRQKAKSVLQIELMPKPPEERKESNPWPYWPQTLRTSSSHLEGCERRWSLSSKEIIGEEGKVKKLTITQIEWTKDEKGQFKMNEVAGTEETIDADLVLLAMGFVHPVHEGLVNELGLELDGRGNIKTDAKGQTSNSKIFCSGDATTGASLVVRALDHGRKTALGIHQYLIA</sequence>
<comment type="pathway">
    <text evidence="4">Amino-acid biosynthesis.</text>
</comment>
<evidence type="ECO:0000256" key="1">
    <source>
        <dbReference type="ARBA" id="ARBA00022605"/>
    </source>
</evidence>
<name>A0A1Y1CPH7_9BACT</name>
<dbReference type="AlphaFoldDB" id="A0A1Y1CPH7"/>
<evidence type="ECO:0000313" key="6">
    <source>
        <dbReference type="EMBL" id="BAX82336.1"/>
    </source>
</evidence>
<proteinExistence type="predicted"/>
<dbReference type="InterPro" id="IPR023753">
    <property type="entry name" value="FAD/NAD-binding_dom"/>
</dbReference>
<dbReference type="PANTHER" id="PTHR43100">
    <property type="entry name" value="GLUTAMATE SYNTHASE [NADPH] SMALL CHAIN"/>
    <property type="match status" value="1"/>
</dbReference>
<evidence type="ECO:0000313" key="7">
    <source>
        <dbReference type="Proteomes" id="UP000218267"/>
    </source>
</evidence>
<evidence type="ECO:0000256" key="3">
    <source>
        <dbReference type="ARBA" id="ARBA00023164"/>
    </source>
</evidence>
<dbReference type="SUPFAM" id="SSF51971">
    <property type="entry name" value="Nucleotide-binding domain"/>
    <property type="match status" value="2"/>
</dbReference>
<dbReference type="InterPro" id="IPR017896">
    <property type="entry name" value="4Fe4S_Fe-S-bd"/>
</dbReference>
<organism evidence="6 7">
    <name type="scientific">Labilibaculum antarcticum</name>
    <dbReference type="NCBI Taxonomy" id="1717717"/>
    <lineage>
        <taxon>Bacteria</taxon>
        <taxon>Pseudomonadati</taxon>
        <taxon>Bacteroidota</taxon>
        <taxon>Bacteroidia</taxon>
        <taxon>Marinilabiliales</taxon>
        <taxon>Marinifilaceae</taxon>
        <taxon>Labilibaculum</taxon>
    </lineage>
</organism>
<dbReference type="PROSITE" id="PS51379">
    <property type="entry name" value="4FE4S_FER_2"/>
    <property type="match status" value="1"/>
</dbReference>
<dbReference type="PRINTS" id="PR00419">
    <property type="entry name" value="ADXRDTASE"/>
</dbReference>
<evidence type="ECO:0000259" key="5">
    <source>
        <dbReference type="PROSITE" id="PS51379"/>
    </source>
</evidence>
<dbReference type="Pfam" id="PF07992">
    <property type="entry name" value="Pyr_redox_2"/>
    <property type="match status" value="1"/>
</dbReference>
<reference evidence="7" key="2">
    <citation type="journal article" date="2020" name="Antonie Van Leeuwenhoek">
        <title>Labilibaculum antarcticum sp. nov., a novel facultative anaerobic, psychrotorelant bacterium isolated from marine sediment of Antarctica.</title>
        <authorList>
            <person name="Watanabe M."/>
            <person name="Kojima H."/>
            <person name="Fukui M."/>
        </authorList>
    </citation>
    <scope>NUCLEOTIDE SEQUENCE [LARGE SCALE GENOMIC DNA]</scope>
    <source>
        <strain evidence="7">SPP2</strain>
    </source>
</reference>
<keyword evidence="2" id="KW-0560">Oxidoreductase</keyword>
<dbReference type="InterPro" id="IPR036188">
    <property type="entry name" value="FAD/NAD-bd_sf"/>
</dbReference>
<dbReference type="GO" id="GO:0006537">
    <property type="term" value="P:glutamate biosynthetic process"/>
    <property type="evidence" value="ECO:0007669"/>
    <property type="project" value="UniProtKB-KW"/>
</dbReference>
<keyword evidence="3" id="KW-0314">Glutamate biosynthesis</keyword>
<dbReference type="Gene3D" id="3.50.50.60">
    <property type="entry name" value="FAD/NAD(P)-binding domain"/>
    <property type="match status" value="2"/>
</dbReference>
<dbReference type="InterPro" id="IPR009051">
    <property type="entry name" value="Helical_ferredxn"/>
</dbReference>
<dbReference type="Pfam" id="PF14691">
    <property type="entry name" value="Fer4_20"/>
    <property type="match status" value="1"/>
</dbReference>
<dbReference type="KEGG" id="mbas:ALGA_4044"/>
<dbReference type="GO" id="GO:0051536">
    <property type="term" value="F:iron-sulfur cluster binding"/>
    <property type="evidence" value="ECO:0007669"/>
    <property type="project" value="InterPro"/>
</dbReference>
<evidence type="ECO:0000256" key="2">
    <source>
        <dbReference type="ARBA" id="ARBA00023002"/>
    </source>
</evidence>
<dbReference type="Gene3D" id="1.10.1060.10">
    <property type="entry name" value="Alpha-helical ferredoxin"/>
    <property type="match status" value="1"/>
</dbReference>
<protein>
    <submittedName>
        <fullName evidence="6">Glutamate synthase</fullName>
    </submittedName>
</protein>
<keyword evidence="1" id="KW-0028">Amino-acid biosynthesis</keyword>
<feature type="domain" description="4Fe-4S ferredoxin-type" evidence="5">
    <location>
        <begin position="36"/>
        <end position="70"/>
    </location>
</feature>
<dbReference type="OrthoDB" id="9803192at2"/>
<dbReference type="NCBIfam" id="TIGR01317">
    <property type="entry name" value="GOGAT_sm_gam"/>
    <property type="match status" value="1"/>
</dbReference>
<reference evidence="6 7" key="1">
    <citation type="journal article" date="2018" name="Mar. Genomics">
        <title>Complete genome sequence of Marinifilaceae bacterium strain SPP2, isolated from the Antarctic marine sediment.</title>
        <authorList>
            <person name="Watanabe M."/>
            <person name="Kojima H."/>
            <person name="Fukui M."/>
        </authorList>
    </citation>
    <scope>NUCLEOTIDE SEQUENCE [LARGE SCALE GENOMIC DNA]</scope>
    <source>
        <strain evidence="6 7">SPP2</strain>
    </source>
</reference>
<dbReference type="SUPFAM" id="SSF46548">
    <property type="entry name" value="alpha-helical ferredoxin"/>
    <property type="match status" value="1"/>
</dbReference>
<dbReference type="EMBL" id="AP018042">
    <property type="protein sequence ID" value="BAX82336.1"/>
    <property type="molecule type" value="Genomic_DNA"/>
</dbReference>